<dbReference type="RefSeq" id="XP_065645060.1">
    <property type="nucleotide sequence ID" value="XM_065788988.1"/>
</dbReference>
<evidence type="ECO:0000259" key="2">
    <source>
        <dbReference type="Pfam" id="PF20416"/>
    </source>
</evidence>
<dbReference type="Pfam" id="PF23099">
    <property type="entry name" value="UTP20_C"/>
    <property type="match status" value="1"/>
</dbReference>
<dbReference type="Pfam" id="PF07539">
    <property type="entry name" value="UTP20_N"/>
    <property type="match status" value="1"/>
</dbReference>
<dbReference type="InterPro" id="IPR057525">
    <property type="entry name" value="UTP20_C"/>
</dbReference>
<evidence type="ECO:0000259" key="1">
    <source>
        <dbReference type="Pfam" id="PF07539"/>
    </source>
</evidence>
<evidence type="ECO:0000313" key="5">
    <source>
        <dbReference type="RefSeq" id="XP_065645060.1"/>
    </source>
</evidence>
<protein>
    <submittedName>
        <fullName evidence="5">Small subunit processome component 20 homolog isoform X2</fullName>
    </submittedName>
</protein>
<proteinExistence type="predicted"/>
<feature type="domain" description="U3 small nucleolar RNA-associated protein 20" evidence="2">
    <location>
        <begin position="1641"/>
        <end position="1860"/>
    </location>
</feature>
<dbReference type="Pfam" id="PF20416">
    <property type="entry name" value="UTP20"/>
    <property type="match status" value="1"/>
</dbReference>
<dbReference type="SUPFAM" id="SSF48371">
    <property type="entry name" value="ARM repeat"/>
    <property type="match status" value="2"/>
</dbReference>
<reference evidence="4" key="1">
    <citation type="submission" date="2025-05" db="UniProtKB">
        <authorList>
            <consortium name="RefSeq"/>
        </authorList>
    </citation>
    <scope>NUCLEOTIDE SEQUENCE [LARGE SCALE GENOMIC DNA]</scope>
</reference>
<dbReference type="PANTHER" id="PTHR17695">
    <property type="entry name" value="SMALL SUBUNIT PROCESSOME COMPONENT 20 HOMOLOG"/>
    <property type="match status" value="1"/>
</dbReference>
<reference evidence="5" key="2">
    <citation type="submission" date="2025-08" db="UniProtKB">
        <authorList>
            <consortium name="RefSeq"/>
        </authorList>
    </citation>
    <scope>IDENTIFICATION</scope>
</reference>
<feature type="domain" description="U3 small nucleolar RNA-associated protein 20 C-terminal" evidence="3">
    <location>
        <begin position="2213"/>
        <end position="2559"/>
    </location>
</feature>
<name>A0ABM4B876_HYDVU</name>
<sequence length="2577" mass="298612">MNIEKVNDKNVKKKHNRFKFQNFAERISNIKIDVYHNVGSKEHEVPQNDKDTFFRENLERWTELNCSLHFTLFYREIKRYVQSFNQLIFHKETVVTIIKKYLTLEFPLALEPCLDLVATLSKDLLIDFCPYFEEIFIILTGFLATNDTVLIENTFRSLAHIFKFIGRYLVADLENVFKIFKVLLSSQQKQHIQNFAAESFAFLVRKSKNKEKILRFLFSQVASEPPLANGIGMLVFHTIKGVKEHLHSCAEDVLKYCLEIMNELVQEEVFSVLTKVWSMSLYQVTKKHSIILYDTVINQINKSVDTHILHFMLSLLDNCVGFKNGAYIPDQKTIAIIIEKHISSKNQNLITSLLKLCRSLMTIQLCTLTNNDISSIFTSVLSSVSININTKLSFCLEIIKWEKFDELCLSSILYFLAQGITTNMSEVLDFSVQLTYRDEDMFTRPYSCASFNLFSFPCLSNIAVTDILAKKLDEITWENDLEMIWSIIVCFSACGRNENSKLIKFCEVTRYWISSNIIQLTCQHLFVISSLVNCILTISKDDHQKLISFDWLITLLRSYPSNIHVVDCFEHYSSLSCSFKNFDTCQKESLYNLIKVNLNSPYRKLRLLTLMILRNLYGEGNTNKEDIEVSTSLDVFEVCINAENIEATFHNYREKLLYFQRMMYSSVSSLPSMHHDVIVRILIGNLFTNLSVLWDQLIVIIASFAENDNEEFWHTWKDIFLASSQNNESPCIQNSMTLNSVFEKYFKLSKSSDVRADYKNFRILLLNAMTKFAPLVERKSRDVVPIFFEFIQKEYTSSDEVLSQKQDLRKEVAQFKLPNEDTNEFLMNKVDRKTKIKTLCAYLNLFKLFKHPRGLVKEPKIYQLYLDFLISKDNEIQSLTIDCLMTYKFRYLKPYAENFKKLMNDATFRDELLLFSTDKENEVLKEEHRSDLMPILIRLLYGKLLRKSGLGASGKSKSARRNVIMQFLSNCSKSEIQTFIDIIMEPFKQYQEFDIANCVELDISSVIPLRRQAGFLNMLSDVVNRLDKLAKPFLPLLFDNLLSIIWMSCTCLNVYKDQIDPSYLGRIKSLRHGGTTKLLEIFKRLVDFQYDEYLEKIFSGVIWPQISLLSIECTQNVTPLFRLIMVLSEHRRYHPLLHIASKEHQSLLTHTFNILKQKSISYIIEKNIMKIALNLLSTEDYINNDKNDEKPLAQEYVKNFDCNKPFGIQIVQPFVPIIIKHVGEKLIEKTKDLNIKTKQKFSKFLPEIQLAVLSKISMLVNDESICNSIVEVLFPILQCVSSEDTQVFIITSLKNMVVNVSCVQQYLSKFPFLFHSVTCRKARQMLCDFYHDLALKSNEMVNLSQLIQDLNSWDKKRLEEPDFDRRLDAFRKIGEEISHWSVKEILPVLYNCLFFISTTDDMSIRDASNSCIQKIIHQSACHKMEMYNSIILKVLLPTIKQGLKSKKEAVRYEYLGILALLVKTYDKSCFSEMKLLWSEDPETCFFENMKHIQVHRRIRAVHQISKLCNEGKLSASTMFSFILPLISHNIFESLAVTKDHNLLSESISAIGSIMKCLPWAKYSMVLSNYLKLLRTDKHNQKTVTRVMIAILNNFHFDMNTETNKQAETILNVVSIKFLPRLQNFLKKKSKVSDFHKLSKNQKEDDEDIMKIPVTVAVVKLLQKLPVEILKVHLPGLLLRVSQSLRSHARDVRDIARDTLLNVCLSLGPSYLFMVFNEMRSVLLRGYQLHILGYTVHSLLVGMKDVLQSGDLDSCVKLVTAILIEQYFGNVSEEKEIAGITTKLHEAKSKKSIECIEILAKFISSSCIIEIISPLQEILIKSTNHKEIHSIEETLRLIAVGLHQNKGICVDDLLIFIYGLVSNTLVLLFSEDRSEKNEAKKENIKQDDIFLVPMTPCRSGKVPVISKHTNEHILVEFGLQLLQTALKQQKVLPSSEQHIKLLDPFVKILLNSTSSKYIRIVTLATRCLLYAIKYKLPSMDALIPEFAKCLFVILKKYARNCETKGDNFELVSVSFKAMTVLIRDTTVFKVTNSQLQILLSFVEEDIYNSSRQSTALILLKAILSRKITGNEVHDVMSKIKELSVRDHDETIRLLCRQLMMQYLLDYPLGKKMANFLNFYVSNLTYAEEMGRKSVLEMLASIFNNFPKPMLLEYNGFFFIPLVMMLANDESVTCRKMASAAIKLLLKKIESKNRDKLFKIALKWGGQEKKMLQQIFFQCIGMFVEVEKETFERRIESILPKIDDVLKSAVKNNEDSSDNDDEDNVNELSEDLIGDQLIYNTLTCLGKLFSVPNIFLGNTKYSASLVHIWDSVYELLLHKHAWIRLAASQMFTIYFSLYSPEQLILLKNEEYLSVELNKKIKILCSAFCTQLKDANLSQSVAEQATKNLIYLTKVVKLIDPWFNENKQNEIKLESLEDQKFITFKSLVKRMCQLASYESSRDPKNVIKRISVLRWIAALCLDGGIDFYLTDILKPVHREISSSLDQGQELHTLANEVMELFRSTIQKDLFASVYSKLQKKMSENRESRKRKIIEEAVSDPQKFAFRKQKFNLAKREQRKRKLLQRKPELMFKKIRSKSED</sequence>
<dbReference type="Proteomes" id="UP001652625">
    <property type="component" value="Chromosome 01"/>
</dbReference>
<dbReference type="GeneID" id="100197818"/>
<organism evidence="4 5">
    <name type="scientific">Hydra vulgaris</name>
    <name type="common">Hydra</name>
    <name type="synonym">Hydra attenuata</name>
    <dbReference type="NCBI Taxonomy" id="6087"/>
    <lineage>
        <taxon>Eukaryota</taxon>
        <taxon>Metazoa</taxon>
        <taxon>Cnidaria</taxon>
        <taxon>Hydrozoa</taxon>
        <taxon>Hydroidolina</taxon>
        <taxon>Anthoathecata</taxon>
        <taxon>Aplanulata</taxon>
        <taxon>Hydridae</taxon>
        <taxon>Hydra</taxon>
    </lineage>
</organism>
<dbReference type="InterPro" id="IPR011989">
    <property type="entry name" value="ARM-like"/>
</dbReference>
<dbReference type="InterPro" id="IPR052575">
    <property type="entry name" value="SSU_processome_comp_20"/>
</dbReference>
<dbReference type="InterPro" id="IPR011430">
    <property type="entry name" value="UTP20_N"/>
</dbReference>
<gene>
    <name evidence="5" type="primary">LOC100197818</name>
</gene>
<accession>A0ABM4B876</accession>
<dbReference type="Gene3D" id="1.25.10.10">
    <property type="entry name" value="Leucine-rich Repeat Variant"/>
    <property type="match status" value="2"/>
</dbReference>
<dbReference type="InterPro" id="IPR046523">
    <property type="entry name" value="UTP20_dom"/>
</dbReference>
<dbReference type="PANTHER" id="PTHR17695:SF11">
    <property type="entry name" value="SMALL SUBUNIT PROCESSOME COMPONENT 20 HOMOLOG"/>
    <property type="match status" value="1"/>
</dbReference>
<keyword evidence="4" id="KW-1185">Reference proteome</keyword>
<evidence type="ECO:0000313" key="4">
    <source>
        <dbReference type="Proteomes" id="UP001652625"/>
    </source>
</evidence>
<dbReference type="InterPro" id="IPR016024">
    <property type="entry name" value="ARM-type_fold"/>
</dbReference>
<feature type="domain" description="U3 small nucleolar RNA-associated protein 20 N-terminal" evidence="1">
    <location>
        <begin position="837"/>
        <end position="1446"/>
    </location>
</feature>
<evidence type="ECO:0000259" key="3">
    <source>
        <dbReference type="Pfam" id="PF23099"/>
    </source>
</evidence>